<evidence type="ECO:0000313" key="3">
    <source>
        <dbReference type="EMBL" id="EEZ93274.1"/>
    </source>
</evidence>
<keyword evidence="3" id="KW-0808">Transferase</keyword>
<dbReference type="Proteomes" id="UP000009375">
    <property type="component" value="Unassembled WGS sequence"/>
</dbReference>
<evidence type="ECO:0000313" key="4">
    <source>
        <dbReference type="Proteomes" id="UP000009375"/>
    </source>
</evidence>
<accession>D2EE95</accession>
<dbReference type="Gene3D" id="3.40.50.2000">
    <property type="entry name" value="Glycogen Phosphorylase B"/>
    <property type="match status" value="2"/>
</dbReference>
<dbReference type="InterPro" id="IPR028098">
    <property type="entry name" value="Glyco_trans_4-like_N"/>
</dbReference>
<sequence>METLKIAFYTDSYLPSRDGVVTSIINTRKELERRGHEVYIFASGGRQTAALAKKDKRLFVIKGMQFNRYPQYTMGFINKESTKALDIMPDIIHAHTPFSAGLFGYKASVQLNTKFIGTFHTMVFSDEAISAYFTNNRAAIKLSKFVVMRYLKWFYSKTDNVIAPTVYVKNILKNAGLKNIKVIPTGVDFNSMRIEKKEQARKKLGLKSKDKIILYFGRVSKEKNIELIIKAAKLLYSAGFKLIIAASGPYTKDLIHLSKSIGNKNVIFAGFIKEEDIPLYYAAADILCNPSTFETQGIVNLYAAFYKVPVLLPERSAQEEMLKYSKCGEKFNAHSIKDLVEKANYVYDNTNKYKFNGVIKEFDISRAVDKLMAIYS</sequence>
<dbReference type="GO" id="GO:0016757">
    <property type="term" value="F:glycosyltransferase activity"/>
    <property type="evidence" value="ECO:0007669"/>
    <property type="project" value="InterPro"/>
</dbReference>
<evidence type="ECO:0000259" key="2">
    <source>
        <dbReference type="Pfam" id="PF13439"/>
    </source>
</evidence>
<gene>
    <name evidence="3" type="ORF">BJBARM4_0028</name>
</gene>
<name>D2EE95_PARA4</name>
<organism evidence="3 4">
    <name type="scientific">Candidatus Parvarchaeum acidiphilum ARMAN-4</name>
    <dbReference type="NCBI Taxonomy" id="662760"/>
    <lineage>
        <taxon>Archaea</taxon>
        <taxon>Candidatus Parvarchaeota</taxon>
        <taxon>Candidatus Parvarchaeum</taxon>
    </lineage>
</organism>
<dbReference type="Pfam" id="PF00534">
    <property type="entry name" value="Glycos_transf_1"/>
    <property type="match status" value="1"/>
</dbReference>
<reference evidence="3 4" key="1">
    <citation type="journal article" date="2010" name="Proc. Natl. Acad. Sci. U.S.A.">
        <title>Enigmatic, ultrasmall, uncultivated Archaea.</title>
        <authorList>
            <person name="Baker B.J."/>
            <person name="Comolli L.R."/>
            <person name="Dick G.J."/>
            <person name="Hauser L.J."/>
            <person name="Hyatt D."/>
            <person name="Dill B.D."/>
            <person name="Land M.L."/>
            <person name="Verberkmoes N.C."/>
            <person name="Hettich R.L."/>
            <person name="Banfield J.F."/>
        </authorList>
    </citation>
    <scope>NUCLEOTIDE SEQUENCE [LARGE SCALE GENOMIC DNA]</scope>
</reference>
<feature type="domain" description="Glycosyltransferase subfamily 4-like N-terminal" evidence="2">
    <location>
        <begin position="18"/>
        <end position="189"/>
    </location>
</feature>
<dbReference type="InterPro" id="IPR001296">
    <property type="entry name" value="Glyco_trans_1"/>
</dbReference>
<dbReference type="Pfam" id="PF13439">
    <property type="entry name" value="Glyco_transf_4"/>
    <property type="match status" value="1"/>
</dbReference>
<feature type="domain" description="Glycosyl transferase family 1" evidence="1">
    <location>
        <begin position="197"/>
        <end position="353"/>
    </location>
</feature>
<evidence type="ECO:0000259" key="1">
    <source>
        <dbReference type="Pfam" id="PF00534"/>
    </source>
</evidence>
<dbReference type="PANTHER" id="PTHR45947">
    <property type="entry name" value="SULFOQUINOVOSYL TRANSFERASE SQD2"/>
    <property type="match status" value="1"/>
</dbReference>
<dbReference type="SUPFAM" id="SSF53756">
    <property type="entry name" value="UDP-Glycosyltransferase/glycogen phosphorylase"/>
    <property type="match status" value="1"/>
</dbReference>
<dbReference type="InterPro" id="IPR050194">
    <property type="entry name" value="Glycosyltransferase_grp1"/>
</dbReference>
<dbReference type="EMBL" id="GG730039">
    <property type="protein sequence ID" value="EEZ93274.1"/>
    <property type="molecule type" value="Genomic_DNA"/>
</dbReference>
<proteinExistence type="predicted"/>
<dbReference type="PANTHER" id="PTHR45947:SF3">
    <property type="entry name" value="SULFOQUINOVOSYL TRANSFERASE SQD2"/>
    <property type="match status" value="1"/>
</dbReference>
<protein>
    <submittedName>
        <fullName evidence="3">Glycosyl transferase group 1</fullName>
    </submittedName>
</protein>
<dbReference type="AlphaFoldDB" id="D2EE95"/>